<protein>
    <submittedName>
        <fullName evidence="1">Uncharacterized protein</fullName>
    </submittedName>
</protein>
<organism evidence="1 2">
    <name type="scientific">Parthenolecanium corni</name>
    <dbReference type="NCBI Taxonomy" id="536013"/>
    <lineage>
        <taxon>Eukaryota</taxon>
        <taxon>Metazoa</taxon>
        <taxon>Ecdysozoa</taxon>
        <taxon>Arthropoda</taxon>
        <taxon>Hexapoda</taxon>
        <taxon>Insecta</taxon>
        <taxon>Pterygota</taxon>
        <taxon>Neoptera</taxon>
        <taxon>Paraneoptera</taxon>
        <taxon>Hemiptera</taxon>
        <taxon>Sternorrhyncha</taxon>
        <taxon>Coccoidea</taxon>
        <taxon>Coccidae</taxon>
        <taxon>Parthenolecanium</taxon>
    </lineage>
</organism>
<reference evidence="1 2" key="1">
    <citation type="submission" date="2024-03" db="EMBL/GenBank/DDBJ databases">
        <title>Adaptation during the transition from Ophiocordyceps entomopathogen to insect associate is accompanied by gene loss and intensified selection.</title>
        <authorList>
            <person name="Ward C.M."/>
            <person name="Onetto C.A."/>
            <person name="Borneman A.R."/>
        </authorList>
    </citation>
    <scope>NUCLEOTIDE SEQUENCE [LARGE SCALE GENOMIC DNA]</scope>
    <source>
        <strain evidence="1">AWRI1</strain>
        <tissue evidence="1">Single Adult Female</tissue>
    </source>
</reference>
<evidence type="ECO:0000313" key="1">
    <source>
        <dbReference type="EMBL" id="KAK7603076.1"/>
    </source>
</evidence>
<keyword evidence="2" id="KW-1185">Reference proteome</keyword>
<dbReference type="EMBL" id="JBBCAQ010000006">
    <property type="protein sequence ID" value="KAK7603076.1"/>
    <property type="molecule type" value="Genomic_DNA"/>
</dbReference>
<name>A0AAN9TUC1_9HEMI</name>
<sequence length="143" mass="16430">MSAYKVTTLRKLAPCARGHGALISATMPGSMWLPTFGHEPHTTYMYETEISVWSAEWTSTSLILAILRCFSLITYENQQLKSPRPGSRNYEHALTPHRFEVKSPIFFDQEAVVDALEGWSYHEGRQKKDRSRKIRAEKENRAV</sequence>
<dbReference type="AlphaFoldDB" id="A0AAN9TUC1"/>
<gene>
    <name evidence="1" type="ORF">V9T40_003075</name>
</gene>
<evidence type="ECO:0000313" key="2">
    <source>
        <dbReference type="Proteomes" id="UP001367676"/>
    </source>
</evidence>
<comment type="caution">
    <text evidence="1">The sequence shown here is derived from an EMBL/GenBank/DDBJ whole genome shotgun (WGS) entry which is preliminary data.</text>
</comment>
<accession>A0AAN9TUC1</accession>
<proteinExistence type="predicted"/>
<dbReference type="Proteomes" id="UP001367676">
    <property type="component" value="Unassembled WGS sequence"/>
</dbReference>